<accession>A0A3L6R6A9</accession>
<reference evidence="3" key="1">
    <citation type="journal article" date="2019" name="Nat. Commun.">
        <title>The genome of broomcorn millet.</title>
        <authorList>
            <person name="Zou C."/>
            <person name="Miki D."/>
            <person name="Li D."/>
            <person name="Tang Q."/>
            <person name="Xiao L."/>
            <person name="Rajput S."/>
            <person name="Deng P."/>
            <person name="Jia W."/>
            <person name="Huang R."/>
            <person name="Zhang M."/>
            <person name="Sun Y."/>
            <person name="Hu J."/>
            <person name="Fu X."/>
            <person name="Schnable P.S."/>
            <person name="Li F."/>
            <person name="Zhang H."/>
            <person name="Feng B."/>
            <person name="Zhu X."/>
            <person name="Liu R."/>
            <person name="Schnable J.C."/>
            <person name="Zhu J.-K."/>
            <person name="Zhang H."/>
        </authorList>
    </citation>
    <scope>NUCLEOTIDE SEQUENCE [LARGE SCALE GENOMIC DNA]</scope>
</reference>
<proteinExistence type="predicted"/>
<dbReference type="EMBL" id="PQIB02000009">
    <property type="protein sequence ID" value="RLM97855.1"/>
    <property type="molecule type" value="Genomic_DNA"/>
</dbReference>
<feature type="compositionally biased region" description="Polar residues" evidence="1">
    <location>
        <begin position="135"/>
        <end position="147"/>
    </location>
</feature>
<sequence>MASLSNIPKDVDTTPPKISVTNRPINYAPSSEIPYIGRKAPSLQDVATGRATKCKATSTKMSAQKKSAKGSSSSAQPANPAAVAKLLATALQKILQASQAPTSSGPASSAPSPTNQDTADPLPSTSKPTALPITPNMNIPSDSSEPAASSLDPPLPQSLQISWRRKSHQELALGEASDDVKTKLRDILQLLNQDIGLLVQDAEGVRDIFRYLKGQLPADVEAALLPAAFIEGHQFKVL</sequence>
<feature type="compositionally biased region" description="Low complexity" evidence="1">
    <location>
        <begin position="62"/>
        <end position="80"/>
    </location>
</feature>
<comment type="caution">
    <text evidence="2">The sequence shown here is derived from an EMBL/GenBank/DDBJ whole genome shotgun (WGS) entry which is preliminary data.</text>
</comment>
<keyword evidence="3" id="KW-1185">Reference proteome</keyword>
<evidence type="ECO:0000313" key="2">
    <source>
        <dbReference type="EMBL" id="RLM97855.1"/>
    </source>
</evidence>
<gene>
    <name evidence="2" type="ORF">C2845_PM06G22980</name>
</gene>
<feature type="compositionally biased region" description="Polar residues" evidence="1">
    <location>
        <begin position="115"/>
        <end position="128"/>
    </location>
</feature>
<evidence type="ECO:0000256" key="1">
    <source>
        <dbReference type="SAM" id="MobiDB-lite"/>
    </source>
</evidence>
<organism evidence="2 3">
    <name type="scientific">Panicum miliaceum</name>
    <name type="common">Proso millet</name>
    <name type="synonym">Broomcorn millet</name>
    <dbReference type="NCBI Taxonomy" id="4540"/>
    <lineage>
        <taxon>Eukaryota</taxon>
        <taxon>Viridiplantae</taxon>
        <taxon>Streptophyta</taxon>
        <taxon>Embryophyta</taxon>
        <taxon>Tracheophyta</taxon>
        <taxon>Spermatophyta</taxon>
        <taxon>Magnoliopsida</taxon>
        <taxon>Liliopsida</taxon>
        <taxon>Poales</taxon>
        <taxon>Poaceae</taxon>
        <taxon>PACMAD clade</taxon>
        <taxon>Panicoideae</taxon>
        <taxon>Panicodae</taxon>
        <taxon>Paniceae</taxon>
        <taxon>Panicinae</taxon>
        <taxon>Panicum</taxon>
        <taxon>Panicum sect. Panicum</taxon>
    </lineage>
</organism>
<feature type="region of interest" description="Disordered" evidence="1">
    <location>
        <begin position="1"/>
        <end position="25"/>
    </location>
</feature>
<protein>
    <submittedName>
        <fullName evidence="2">Uncharacterized protein</fullName>
    </submittedName>
</protein>
<evidence type="ECO:0000313" key="3">
    <source>
        <dbReference type="Proteomes" id="UP000275267"/>
    </source>
</evidence>
<dbReference type="AlphaFoldDB" id="A0A3L6R6A9"/>
<feature type="region of interest" description="Disordered" evidence="1">
    <location>
        <begin position="97"/>
        <end position="157"/>
    </location>
</feature>
<name>A0A3L6R6A9_PANMI</name>
<feature type="region of interest" description="Disordered" evidence="1">
    <location>
        <begin position="47"/>
        <end position="80"/>
    </location>
</feature>
<dbReference type="OrthoDB" id="10614777at2759"/>
<dbReference type="Proteomes" id="UP000275267">
    <property type="component" value="Unassembled WGS sequence"/>
</dbReference>
<feature type="compositionally biased region" description="Low complexity" evidence="1">
    <location>
        <begin position="97"/>
        <end position="114"/>
    </location>
</feature>